<dbReference type="InterPro" id="IPR007219">
    <property type="entry name" value="XnlR_reg_dom"/>
</dbReference>
<dbReference type="Pfam" id="PF04082">
    <property type="entry name" value="Fungal_trans"/>
    <property type="match status" value="1"/>
</dbReference>
<keyword evidence="5" id="KW-1185">Reference proteome</keyword>
<dbReference type="PANTHER" id="PTHR31001">
    <property type="entry name" value="UNCHARACTERIZED TRANSCRIPTIONAL REGULATORY PROTEIN"/>
    <property type="match status" value="1"/>
</dbReference>
<gene>
    <name evidence="4" type="ORF">VTK73DRAFT_9544</name>
</gene>
<sequence>MVYNDPYKQFRPQGKLVKEDGGIRFMDSIILGTIYDELRAMRQIIDTDDNDDCSTDNAMTPDDNSELILGADSPAVATEDLWPDPAHVFRLWQIYLERVNPLTKIIHVPSLQPYLAEAITGCQNLPKNIEALLFSIFVMGAVAMSAEECQTLLGYSREAALQRFSTGVRVTLIRLGFLKTHDLTVLQAVVIYLLSLQGRYNRHAAWILNGIVIRMAQKMGLHHDGEMLGLGPFESEMRRRLWWQIIMADAKYAMLTGLSHSLLPRSWNTKEPRNLNDADLFPSATEPFQDREGPTEMIFCLITNRIGKFLIESPGFEMMVMLVEFGDLGAPDSPQMQEFRRTVESLASELLSLLDRFCDPSAGPVHEMAVEMRSQIIQKLGQLMDPSRGQPELRAELKSPKDNAFMIALSSLEHNERSYHLARDKGFLWFWLAHFQLDVFIYMVGQLCQRTEGKIVDRAWRQVAVVYEFHPELYDVTTNKTYHTLARFILKAWARREELLRAQTGRSPEVPEYVERLRSAMDSEDLRSDAPAPPETLTQQLIVSGPANPLDPSFDQFLTGIFDSPPVDWEMFGGPMLPNGQNAAPFRYNVGPF</sequence>
<protein>
    <recommendedName>
        <fullName evidence="3">Xylanolytic transcriptional activator regulatory domain-containing protein</fullName>
    </recommendedName>
</protein>
<name>A0ABR3W200_9PEZI</name>
<keyword evidence="2" id="KW-0539">Nucleus</keyword>
<organism evidence="4 5">
    <name type="scientific">Phialemonium thermophilum</name>
    <dbReference type="NCBI Taxonomy" id="223376"/>
    <lineage>
        <taxon>Eukaryota</taxon>
        <taxon>Fungi</taxon>
        <taxon>Dikarya</taxon>
        <taxon>Ascomycota</taxon>
        <taxon>Pezizomycotina</taxon>
        <taxon>Sordariomycetes</taxon>
        <taxon>Sordariomycetidae</taxon>
        <taxon>Cephalothecales</taxon>
        <taxon>Cephalothecaceae</taxon>
        <taxon>Phialemonium</taxon>
    </lineage>
</organism>
<evidence type="ECO:0000256" key="2">
    <source>
        <dbReference type="ARBA" id="ARBA00023242"/>
    </source>
</evidence>
<dbReference type="PANTHER" id="PTHR31001:SF85">
    <property type="entry name" value="ZN(II)2CYS6 TRANSCRIPTION FACTOR (EUROFUNG)"/>
    <property type="match status" value="1"/>
</dbReference>
<comment type="subcellular location">
    <subcellularLocation>
        <location evidence="1">Nucleus</location>
    </subcellularLocation>
</comment>
<comment type="caution">
    <text evidence="4">The sequence shown here is derived from an EMBL/GenBank/DDBJ whole genome shotgun (WGS) entry which is preliminary data.</text>
</comment>
<dbReference type="InterPro" id="IPR050613">
    <property type="entry name" value="Sec_Metabolite_Reg"/>
</dbReference>
<dbReference type="EMBL" id="JAZHXJ010000799">
    <property type="protein sequence ID" value="KAL1851080.1"/>
    <property type="molecule type" value="Genomic_DNA"/>
</dbReference>
<dbReference type="CDD" id="cd12148">
    <property type="entry name" value="fungal_TF_MHR"/>
    <property type="match status" value="1"/>
</dbReference>
<dbReference type="Proteomes" id="UP001586593">
    <property type="component" value="Unassembled WGS sequence"/>
</dbReference>
<proteinExistence type="predicted"/>
<evidence type="ECO:0000313" key="4">
    <source>
        <dbReference type="EMBL" id="KAL1851080.1"/>
    </source>
</evidence>
<evidence type="ECO:0000259" key="3">
    <source>
        <dbReference type="SMART" id="SM00906"/>
    </source>
</evidence>
<evidence type="ECO:0000313" key="5">
    <source>
        <dbReference type="Proteomes" id="UP001586593"/>
    </source>
</evidence>
<feature type="domain" description="Xylanolytic transcriptional activator regulatory" evidence="3">
    <location>
        <begin position="205"/>
        <end position="278"/>
    </location>
</feature>
<reference evidence="4 5" key="1">
    <citation type="journal article" date="2024" name="Commun. Biol.">
        <title>Comparative genomic analysis of thermophilic fungi reveals convergent evolutionary adaptations and gene losses.</title>
        <authorList>
            <person name="Steindorff A.S."/>
            <person name="Aguilar-Pontes M.V."/>
            <person name="Robinson A.J."/>
            <person name="Andreopoulos B."/>
            <person name="LaButti K."/>
            <person name="Kuo A."/>
            <person name="Mondo S."/>
            <person name="Riley R."/>
            <person name="Otillar R."/>
            <person name="Haridas S."/>
            <person name="Lipzen A."/>
            <person name="Grimwood J."/>
            <person name="Schmutz J."/>
            <person name="Clum A."/>
            <person name="Reid I.D."/>
            <person name="Moisan M.C."/>
            <person name="Butler G."/>
            <person name="Nguyen T.T.M."/>
            <person name="Dewar K."/>
            <person name="Conant G."/>
            <person name="Drula E."/>
            <person name="Henrissat B."/>
            <person name="Hansel C."/>
            <person name="Singer S."/>
            <person name="Hutchinson M.I."/>
            <person name="de Vries R.P."/>
            <person name="Natvig D.O."/>
            <person name="Powell A.J."/>
            <person name="Tsang A."/>
            <person name="Grigoriev I.V."/>
        </authorList>
    </citation>
    <scope>NUCLEOTIDE SEQUENCE [LARGE SCALE GENOMIC DNA]</scope>
    <source>
        <strain evidence="4 5">ATCC 24622</strain>
    </source>
</reference>
<evidence type="ECO:0000256" key="1">
    <source>
        <dbReference type="ARBA" id="ARBA00004123"/>
    </source>
</evidence>
<accession>A0ABR3W200</accession>
<dbReference type="SMART" id="SM00906">
    <property type="entry name" value="Fungal_trans"/>
    <property type="match status" value="1"/>
</dbReference>